<proteinExistence type="predicted"/>
<gene>
    <name evidence="2" type="primary">LOC106173976</name>
</gene>
<dbReference type="KEGG" id="lak:106173976"/>
<dbReference type="InParanoid" id="A0A1S3JK85"/>
<evidence type="ECO:0000313" key="2">
    <source>
        <dbReference type="RefSeq" id="XP_013410783.1"/>
    </source>
</evidence>
<evidence type="ECO:0000313" key="1">
    <source>
        <dbReference type="Proteomes" id="UP000085678"/>
    </source>
</evidence>
<organism evidence="1 2">
    <name type="scientific">Lingula anatina</name>
    <name type="common">Brachiopod</name>
    <name type="synonym">Lingula unguis</name>
    <dbReference type="NCBI Taxonomy" id="7574"/>
    <lineage>
        <taxon>Eukaryota</taxon>
        <taxon>Metazoa</taxon>
        <taxon>Spiralia</taxon>
        <taxon>Lophotrochozoa</taxon>
        <taxon>Brachiopoda</taxon>
        <taxon>Linguliformea</taxon>
        <taxon>Lingulata</taxon>
        <taxon>Lingulida</taxon>
        <taxon>Linguloidea</taxon>
        <taxon>Lingulidae</taxon>
        <taxon>Lingula</taxon>
    </lineage>
</organism>
<keyword evidence="1" id="KW-1185">Reference proteome</keyword>
<sequence>MAKLTAHVKYNAVQEHTGFYTDHRNTALIVSKEHMKVMTSERNFSARETRVIVKRRFNAEKDGLNLSRYMFTDNKKFARCVDQVKLGLQSMKAMIKIETKHKTIPAKVQHRASLPTSSSQYENFEKEQLHQVQGQSRKQFRRLMPKVVFTRGSQDDLLVLKMGIEEEESASARLLREIDEKIQDIEINMLYAVANDAGYKLDFERREWRRPDGRLLSISEYSDLYFRLLDHIVLADDTSRKQTALSAEFALNLRIWVCVYFDLEQPLSEYHRRQRSAIENLVLLLSWIKYIEKEQLTGYSRNEYERVMSHLWTLFLRGTIRKEKARWLLQDRFMCDGWLQNMRCFLFRQCTDIYNELSDKKLKRRVLPTKRGKLCEDIADLFDVYACRVHYGVVKLFPTNVLAKSLWFDWF</sequence>
<accession>A0A1S3JK85</accession>
<dbReference type="GeneID" id="106173976"/>
<reference evidence="2" key="1">
    <citation type="submission" date="2025-08" db="UniProtKB">
        <authorList>
            <consortium name="RefSeq"/>
        </authorList>
    </citation>
    <scope>IDENTIFICATION</scope>
    <source>
        <tissue evidence="2">Gonads</tissue>
    </source>
</reference>
<dbReference type="RefSeq" id="XP_013410783.1">
    <property type="nucleotide sequence ID" value="XM_013555329.2"/>
</dbReference>
<name>A0A1S3JK85_LINAN</name>
<dbReference type="AlphaFoldDB" id="A0A1S3JK85"/>
<dbReference type="Proteomes" id="UP000085678">
    <property type="component" value="Unplaced"/>
</dbReference>
<protein>
    <submittedName>
        <fullName evidence="2">Uncharacterized protein LOC106173976 isoform X1</fullName>
    </submittedName>
</protein>